<dbReference type="Pfam" id="PF00107">
    <property type="entry name" value="ADH_zinc_N"/>
    <property type="match status" value="1"/>
</dbReference>
<proteinExistence type="predicted"/>
<reference evidence="4" key="2">
    <citation type="journal article" date="2021" name="PeerJ">
        <title>Extensive microbial diversity within the chicken gut microbiome revealed by metagenomics and culture.</title>
        <authorList>
            <person name="Gilroy R."/>
            <person name="Ravi A."/>
            <person name="Getino M."/>
            <person name="Pursley I."/>
            <person name="Horton D.L."/>
            <person name="Alikhan N.F."/>
            <person name="Baker D."/>
            <person name="Gharbi K."/>
            <person name="Hall N."/>
            <person name="Watson M."/>
            <person name="Adriaenssens E.M."/>
            <person name="Foster-Nyarko E."/>
            <person name="Jarju S."/>
            <person name="Secka A."/>
            <person name="Antonio M."/>
            <person name="Oren A."/>
            <person name="Chaudhuri R.R."/>
            <person name="La Ragione R."/>
            <person name="Hildebrand F."/>
            <person name="Pallen M.J."/>
        </authorList>
    </citation>
    <scope>NUCLEOTIDE SEQUENCE</scope>
    <source>
        <strain evidence="4">2889</strain>
    </source>
</reference>
<dbReference type="Pfam" id="PF22725">
    <property type="entry name" value="GFO_IDH_MocA_C3"/>
    <property type="match status" value="1"/>
</dbReference>
<evidence type="ECO:0000259" key="3">
    <source>
        <dbReference type="Pfam" id="PF22725"/>
    </source>
</evidence>
<dbReference type="PANTHER" id="PTHR43377:SF1">
    <property type="entry name" value="BILIVERDIN REDUCTASE A"/>
    <property type="match status" value="1"/>
</dbReference>
<dbReference type="GO" id="GO:0000166">
    <property type="term" value="F:nucleotide binding"/>
    <property type="evidence" value="ECO:0007669"/>
    <property type="project" value="InterPro"/>
</dbReference>
<evidence type="ECO:0000259" key="2">
    <source>
        <dbReference type="Pfam" id="PF01408"/>
    </source>
</evidence>
<dbReference type="Gene3D" id="3.40.50.720">
    <property type="entry name" value="NAD(P)-binding Rossmann-like Domain"/>
    <property type="match status" value="2"/>
</dbReference>
<accession>A0A9D9DRC9</accession>
<dbReference type="PANTHER" id="PTHR43377">
    <property type="entry name" value="BILIVERDIN REDUCTASE A"/>
    <property type="match status" value="1"/>
</dbReference>
<gene>
    <name evidence="4" type="ORF">IAB08_02475</name>
</gene>
<dbReference type="AlphaFoldDB" id="A0A9D9DRC9"/>
<organism evidence="4 5">
    <name type="scientific">Candidatus Pullibacteroides excrementavium</name>
    <dbReference type="NCBI Taxonomy" id="2840905"/>
    <lineage>
        <taxon>Bacteria</taxon>
        <taxon>Pseudomonadati</taxon>
        <taxon>Bacteroidota</taxon>
        <taxon>Bacteroidia</taxon>
        <taxon>Bacteroidales</taxon>
        <taxon>Candidatus Pullibacteroides</taxon>
    </lineage>
</organism>
<reference evidence="4" key="1">
    <citation type="submission" date="2020-10" db="EMBL/GenBank/DDBJ databases">
        <authorList>
            <person name="Gilroy R."/>
        </authorList>
    </citation>
    <scope>NUCLEOTIDE SEQUENCE</scope>
    <source>
        <strain evidence="4">2889</strain>
    </source>
</reference>
<dbReference type="SUPFAM" id="SSF55347">
    <property type="entry name" value="Glyceraldehyde-3-phosphate dehydrogenase-like, C-terminal domain"/>
    <property type="match status" value="1"/>
</dbReference>
<dbReference type="InterPro" id="IPR055170">
    <property type="entry name" value="GFO_IDH_MocA-like_dom"/>
</dbReference>
<dbReference type="SUPFAM" id="SSF51735">
    <property type="entry name" value="NAD(P)-binding Rossmann-fold domains"/>
    <property type="match status" value="2"/>
</dbReference>
<sequence>MEQLTQKLGSGEMVIQELPMPQLANGMVLVKNHYSLISAGTEGSTVKAARKSLIGKAKERPQQVRQVLDVLKKQGVVQTYRAVMKKLDAYSPLGYSCAGEVIEVADDVVGFEVGDFVACAGAGYANHAEVVSVPVNLCVKLDKEADLSLACYNTLGAIALQGVRQADLRLGETCAVIGLGLIGQLACLELKASGVNVIGIDVSEAAVEMSRKHCADLAFTRNNPGIVEAVLDYTHGLGVDAVIIAAATDSLDPVNFAGAICRKKGRVVVLGAVPTGFDRDPYYYKKELELRMSCSYGPGRYDLNYEEKGEDYPAAYVRWTEKRNMEAFQRLVASGKMDISYLTTHRFKFEDAPKAYDIVVNRSEPFLGIVLEYDYSKEHVRKALEVNTAVKTSRINIGFIGAGSYAQGNLLPNLPSTDEVGRIAVMTNSGTTAKRVAEKYKFAKCTSSEQDILQDKTINTIFVATRHDTHARYVMDALNAGKNVYVEKPLCLTMEELQEIEKLCAEKKQGVMIGFNRRFSPFARILKKKMGSGKMSMVYRVNAGAIPADSWIQDMQVGGGRIIGEACHFIDFMTFMCGSLPCKVSAMALSDSQKLNDTVNILVEFENGSTGVVAYYANGSKLLEKEYFEVYSTGMTGIIRDFKRCEIYGKKLEKHTLSAQDKGQKDMMSEFFKSLKEGCMPISMDEIFAVTKSTFAVLKSLQESGSVVKF</sequence>
<dbReference type="Gene3D" id="3.30.360.10">
    <property type="entry name" value="Dihydrodipicolinate Reductase, domain 2"/>
    <property type="match status" value="1"/>
</dbReference>
<dbReference type="InterPro" id="IPR036291">
    <property type="entry name" value="NAD(P)-bd_dom_sf"/>
</dbReference>
<protein>
    <submittedName>
        <fullName evidence="4">Bi-domain-containing oxidoreductase</fullName>
    </submittedName>
</protein>
<evidence type="ECO:0000313" key="5">
    <source>
        <dbReference type="Proteomes" id="UP000823612"/>
    </source>
</evidence>
<dbReference type="CDD" id="cd08255">
    <property type="entry name" value="2-desacetyl-2-hydroxyethyl_bacteriochlorophyllide_like"/>
    <property type="match status" value="1"/>
</dbReference>
<dbReference type="Gene3D" id="3.90.180.10">
    <property type="entry name" value="Medium-chain alcohol dehydrogenases, catalytic domain"/>
    <property type="match status" value="2"/>
</dbReference>
<dbReference type="Pfam" id="PF01408">
    <property type="entry name" value="GFO_IDH_MocA"/>
    <property type="match status" value="1"/>
</dbReference>
<feature type="domain" description="Gfo/Idh/MocA-like oxidoreductase N-terminal" evidence="2">
    <location>
        <begin position="395"/>
        <end position="515"/>
    </location>
</feature>
<comment type="caution">
    <text evidence="4">The sequence shown here is derived from an EMBL/GenBank/DDBJ whole genome shotgun (WGS) entry which is preliminary data.</text>
</comment>
<dbReference type="InterPro" id="IPR013149">
    <property type="entry name" value="ADH-like_C"/>
</dbReference>
<dbReference type="InterPro" id="IPR011032">
    <property type="entry name" value="GroES-like_sf"/>
</dbReference>
<feature type="domain" description="Alcohol dehydrogenase-like C-terminal" evidence="1">
    <location>
        <begin position="182"/>
        <end position="300"/>
    </location>
</feature>
<dbReference type="SUPFAM" id="SSF50129">
    <property type="entry name" value="GroES-like"/>
    <property type="match status" value="1"/>
</dbReference>
<evidence type="ECO:0000259" key="1">
    <source>
        <dbReference type="Pfam" id="PF00107"/>
    </source>
</evidence>
<dbReference type="EMBL" id="JADIMZ010000034">
    <property type="protein sequence ID" value="MBO8432146.1"/>
    <property type="molecule type" value="Genomic_DNA"/>
</dbReference>
<dbReference type="InterPro" id="IPR051450">
    <property type="entry name" value="Gfo/Idh/MocA_Oxidoreductases"/>
</dbReference>
<evidence type="ECO:0000313" key="4">
    <source>
        <dbReference type="EMBL" id="MBO8432146.1"/>
    </source>
</evidence>
<dbReference type="InterPro" id="IPR000683">
    <property type="entry name" value="Gfo/Idh/MocA-like_OxRdtase_N"/>
</dbReference>
<dbReference type="Proteomes" id="UP000823612">
    <property type="component" value="Unassembled WGS sequence"/>
</dbReference>
<name>A0A9D9DRC9_9BACT</name>
<feature type="domain" description="GFO/IDH/MocA-like oxidoreductase" evidence="3">
    <location>
        <begin position="545"/>
        <end position="615"/>
    </location>
</feature>